<dbReference type="OrthoDB" id="422086at2759"/>
<dbReference type="AlphaFoldDB" id="A0A197JXA2"/>
<keyword evidence="5" id="KW-0256">Endoplasmic reticulum</keyword>
<evidence type="ECO:0000256" key="1">
    <source>
        <dbReference type="ARBA" id="ARBA00004141"/>
    </source>
</evidence>
<evidence type="ECO:0000256" key="4">
    <source>
        <dbReference type="ARBA" id="ARBA00023136"/>
    </source>
</evidence>
<keyword evidence="5" id="KW-0949">S-adenosyl-L-methionine</keyword>
<keyword evidence="4 5" id="KW-0472">Membrane</keyword>
<accession>A0A197JXA2</accession>
<evidence type="ECO:0000256" key="3">
    <source>
        <dbReference type="ARBA" id="ARBA00022989"/>
    </source>
</evidence>
<dbReference type="GO" id="GO:0032259">
    <property type="term" value="P:methylation"/>
    <property type="evidence" value="ECO:0007669"/>
    <property type="project" value="UniProtKB-KW"/>
</dbReference>
<keyword evidence="8" id="KW-1185">Reference proteome</keyword>
<dbReference type="PANTHER" id="PTHR12714">
    <property type="entry name" value="PROTEIN-S ISOPRENYLCYSTEINE O-METHYLTRANSFERASE"/>
    <property type="match status" value="1"/>
</dbReference>
<reference evidence="7 8" key="1">
    <citation type="submission" date="2016-05" db="EMBL/GenBank/DDBJ databases">
        <title>Genome sequencing reveals origins of a unique bacterial endosymbiosis in the earliest lineages of terrestrial Fungi.</title>
        <authorList>
            <consortium name="DOE Joint Genome Institute"/>
            <person name="Uehling J."/>
            <person name="Gryganskyi A."/>
            <person name="Hameed K."/>
            <person name="Tschaplinski T."/>
            <person name="Misztal P."/>
            <person name="Wu S."/>
            <person name="Desiro A."/>
            <person name="Vande Pol N."/>
            <person name="Du Z.-Y."/>
            <person name="Zienkiewicz A."/>
            <person name="Zienkiewicz K."/>
            <person name="Morin E."/>
            <person name="Tisserant E."/>
            <person name="Splivallo R."/>
            <person name="Hainaut M."/>
            <person name="Henrissat B."/>
            <person name="Ohm R."/>
            <person name="Kuo A."/>
            <person name="Yan J."/>
            <person name="Lipzen A."/>
            <person name="Nolan M."/>
            <person name="Labutti K."/>
            <person name="Barry K."/>
            <person name="Goldstein A."/>
            <person name="Labbe J."/>
            <person name="Schadt C."/>
            <person name="Tuskan G."/>
            <person name="Grigoriev I."/>
            <person name="Martin F."/>
            <person name="Vilgalys R."/>
            <person name="Bonito G."/>
        </authorList>
    </citation>
    <scope>NUCLEOTIDE SEQUENCE [LARGE SCALE GENOMIC DNA]</scope>
    <source>
        <strain evidence="7 8">AG-77</strain>
    </source>
</reference>
<sequence length="214" mass="24406">MLTKATCITLHTLFTILSIRPPASSTTKEKADKVKDEGLFSFFMIKLMPRFGESAAIIAAALHILLMSRGVISGELKTWQVLTTFSGVLGYLLRSWSFRTLDRFFTYSLTIRPNHRLVQDGPYKYLLHPSYTGLMLTGIPYIFSLAYEGYWTDIVKPLMPLPIPGLLVSLGGLLICYGLTFYRVQGEEKMLSQHFGSEWKTYASQRWRFIPFIV</sequence>
<evidence type="ECO:0000256" key="6">
    <source>
        <dbReference type="SAM" id="SignalP"/>
    </source>
</evidence>
<name>A0A197JXA2_9FUNG</name>
<evidence type="ECO:0000313" key="7">
    <source>
        <dbReference type="EMBL" id="OAQ29947.1"/>
    </source>
</evidence>
<dbReference type="Pfam" id="PF04140">
    <property type="entry name" value="ICMT"/>
    <property type="match status" value="1"/>
</dbReference>
<feature type="transmembrane region" description="Helical" evidence="5">
    <location>
        <begin position="163"/>
        <end position="182"/>
    </location>
</feature>
<keyword evidence="3 5" id="KW-1133">Transmembrane helix</keyword>
<organism evidence="7 8">
    <name type="scientific">Linnemannia elongata AG-77</name>
    <dbReference type="NCBI Taxonomy" id="1314771"/>
    <lineage>
        <taxon>Eukaryota</taxon>
        <taxon>Fungi</taxon>
        <taxon>Fungi incertae sedis</taxon>
        <taxon>Mucoromycota</taxon>
        <taxon>Mortierellomycotina</taxon>
        <taxon>Mortierellomycetes</taxon>
        <taxon>Mortierellales</taxon>
        <taxon>Mortierellaceae</taxon>
        <taxon>Linnemannia</taxon>
    </lineage>
</organism>
<proteinExistence type="inferred from homology"/>
<dbReference type="PANTHER" id="PTHR12714:SF9">
    <property type="entry name" value="PROTEIN-S-ISOPRENYLCYSTEINE O-METHYLTRANSFERASE"/>
    <property type="match status" value="1"/>
</dbReference>
<dbReference type="EMBL" id="KV442038">
    <property type="protein sequence ID" value="OAQ29947.1"/>
    <property type="molecule type" value="Genomic_DNA"/>
</dbReference>
<feature type="signal peptide" evidence="6">
    <location>
        <begin position="1"/>
        <end position="25"/>
    </location>
</feature>
<feature type="transmembrane region" description="Helical" evidence="5">
    <location>
        <begin position="54"/>
        <end position="72"/>
    </location>
</feature>
<feature type="transmembrane region" description="Helical" evidence="5">
    <location>
        <begin position="78"/>
        <end position="96"/>
    </location>
</feature>
<evidence type="ECO:0000256" key="5">
    <source>
        <dbReference type="RuleBase" id="RU362022"/>
    </source>
</evidence>
<gene>
    <name evidence="7" type="ORF">K457DRAFT_137504</name>
</gene>
<comment type="similarity">
    <text evidence="5">Belongs to the class VI-like SAM-binding methyltransferase superfamily. Isoprenylcysteine carboxyl methyltransferase family.</text>
</comment>
<dbReference type="GO" id="GO:0005789">
    <property type="term" value="C:endoplasmic reticulum membrane"/>
    <property type="evidence" value="ECO:0007669"/>
    <property type="project" value="UniProtKB-SubCell"/>
</dbReference>
<comment type="subcellular location">
    <subcellularLocation>
        <location evidence="5">Endoplasmic reticulum membrane</location>
        <topology evidence="5">Multi-pass membrane protein</topology>
    </subcellularLocation>
    <subcellularLocation>
        <location evidence="1">Membrane</location>
        <topology evidence="1">Multi-pass membrane protein</topology>
    </subcellularLocation>
</comment>
<keyword evidence="5" id="KW-0489">Methyltransferase</keyword>
<dbReference type="Proteomes" id="UP000078512">
    <property type="component" value="Unassembled WGS sequence"/>
</dbReference>
<dbReference type="InterPro" id="IPR007269">
    <property type="entry name" value="ICMT_MeTrfase"/>
</dbReference>
<dbReference type="GO" id="GO:0004671">
    <property type="term" value="F:protein C-terminal S-isoprenylcysteine carboxyl O-methyltransferase activity"/>
    <property type="evidence" value="ECO:0007669"/>
    <property type="project" value="UniProtKB-EC"/>
</dbReference>
<dbReference type="Gene3D" id="1.20.120.1630">
    <property type="match status" value="1"/>
</dbReference>
<evidence type="ECO:0000313" key="8">
    <source>
        <dbReference type="Proteomes" id="UP000078512"/>
    </source>
</evidence>
<evidence type="ECO:0000256" key="2">
    <source>
        <dbReference type="ARBA" id="ARBA00022692"/>
    </source>
</evidence>
<feature type="transmembrane region" description="Helical" evidence="5">
    <location>
        <begin position="125"/>
        <end position="143"/>
    </location>
</feature>
<keyword evidence="2 5" id="KW-0812">Transmembrane</keyword>
<keyword evidence="6" id="KW-0732">Signal</keyword>
<dbReference type="STRING" id="1314771.A0A197JXA2"/>
<dbReference type="EC" id="2.1.1.100" evidence="5"/>
<comment type="catalytic activity">
    <reaction evidence="5">
        <text>[protein]-C-terminal S-[(2E,6E)-farnesyl]-L-cysteine + S-adenosyl-L-methionine = [protein]-C-terminal S-[(2E,6E)-farnesyl]-L-cysteine methyl ester + S-adenosyl-L-homocysteine</text>
        <dbReference type="Rhea" id="RHEA:21672"/>
        <dbReference type="Rhea" id="RHEA-COMP:12125"/>
        <dbReference type="Rhea" id="RHEA-COMP:12126"/>
        <dbReference type="ChEBI" id="CHEBI:57856"/>
        <dbReference type="ChEBI" id="CHEBI:59789"/>
        <dbReference type="ChEBI" id="CHEBI:90510"/>
        <dbReference type="ChEBI" id="CHEBI:90511"/>
        <dbReference type="EC" id="2.1.1.100"/>
    </reaction>
</comment>
<feature type="chain" id="PRO_5008276338" description="Protein-S-isoprenylcysteine O-methyltransferase" evidence="6">
    <location>
        <begin position="26"/>
        <end position="214"/>
    </location>
</feature>
<protein>
    <recommendedName>
        <fullName evidence="5">Protein-S-isoprenylcysteine O-methyltransferase</fullName>
        <ecNumber evidence="5">2.1.1.100</ecNumber>
    </recommendedName>
</protein>
<keyword evidence="5" id="KW-0808">Transferase</keyword>